<evidence type="ECO:0000256" key="1">
    <source>
        <dbReference type="SAM" id="Phobius"/>
    </source>
</evidence>
<proteinExistence type="predicted"/>
<dbReference type="HOGENOM" id="CLU_1364861_0_0_6"/>
<comment type="caution">
    <text evidence="2">The sequence shown here is derived from an EMBL/GenBank/DDBJ whole genome shotgun (WGS) entry which is preliminary data.</text>
</comment>
<keyword evidence="1" id="KW-1133">Transmembrane helix</keyword>
<keyword evidence="3" id="KW-1185">Reference proteome</keyword>
<dbReference type="EMBL" id="APLQ01000014">
    <property type="protein sequence ID" value="ENO13090.1"/>
    <property type="molecule type" value="Genomic_DNA"/>
</dbReference>
<accession>N6VSE3</accession>
<dbReference type="PATRIC" id="fig|626887.3.peg.3374"/>
<dbReference type="STRING" id="626887.J057_16870"/>
<feature type="transmembrane region" description="Helical" evidence="1">
    <location>
        <begin position="146"/>
        <end position="168"/>
    </location>
</feature>
<gene>
    <name evidence="2" type="ORF">J057_16870</name>
</gene>
<feature type="transmembrane region" description="Helical" evidence="1">
    <location>
        <begin position="39"/>
        <end position="58"/>
    </location>
</feature>
<feature type="transmembrane region" description="Helical" evidence="1">
    <location>
        <begin position="64"/>
        <end position="81"/>
    </location>
</feature>
<dbReference type="RefSeq" id="WP_004581315.1">
    <property type="nucleotide sequence ID" value="NZ_AP028878.1"/>
</dbReference>
<name>N6VSE3_9GAMM</name>
<feature type="transmembrane region" description="Helical" evidence="1">
    <location>
        <begin position="6"/>
        <end position="27"/>
    </location>
</feature>
<keyword evidence="1" id="KW-0472">Membrane</keyword>
<dbReference type="Proteomes" id="UP000013165">
    <property type="component" value="Unassembled WGS sequence"/>
</dbReference>
<feature type="transmembrane region" description="Helical" evidence="1">
    <location>
        <begin position="116"/>
        <end position="140"/>
    </location>
</feature>
<dbReference type="eggNOG" id="COG4280">
    <property type="taxonomic scope" value="Bacteria"/>
</dbReference>
<evidence type="ECO:0000313" key="3">
    <source>
        <dbReference type="Proteomes" id="UP000013165"/>
    </source>
</evidence>
<reference evidence="2 3" key="1">
    <citation type="journal article" date="2013" name="Genome Announc.">
        <title>Genome Sequence of the Polycyclic Aromatic Hydrocarbon-Degrading Bacterium Strain Marinobacter nanhaiticus D15-8WT.</title>
        <authorList>
            <person name="Cui Z."/>
            <person name="Gao W."/>
            <person name="Li Q."/>
            <person name="Xu G."/>
            <person name="Zheng L."/>
        </authorList>
    </citation>
    <scope>NUCLEOTIDE SEQUENCE [LARGE SCALE GENOMIC DNA]</scope>
    <source>
        <strain evidence="2 3">D15-8W</strain>
    </source>
</reference>
<dbReference type="AlphaFoldDB" id="N6VSE3"/>
<sequence>MTQPFLAAFSGTAVEFFETIVIAYAVLRAGHAREALGAVVLGHAVMFMLATAFFPLYRVLPMDGLTLLAALLLTAMGLHWTQKSLRRMARQERPRWATDPMGKVNVAEATTYGFSFLVFAVMLKSSLIEAAEILVVVVPVGAASQAWSQVILGVSTGIAVVSLAALVLHGQLRKIPEVKLKLAAGLLLGALGVSWLVELV</sequence>
<keyword evidence="1" id="KW-0812">Transmembrane</keyword>
<feature type="transmembrane region" description="Helical" evidence="1">
    <location>
        <begin position="180"/>
        <end position="197"/>
    </location>
</feature>
<evidence type="ECO:0008006" key="4">
    <source>
        <dbReference type="Google" id="ProtNLM"/>
    </source>
</evidence>
<protein>
    <recommendedName>
        <fullName evidence="4">GDT1 family protein</fullName>
    </recommendedName>
</protein>
<evidence type="ECO:0000313" key="2">
    <source>
        <dbReference type="EMBL" id="ENO13090.1"/>
    </source>
</evidence>
<organism evidence="2 3">
    <name type="scientific">Marinobacter nanhaiticus D15-8W</name>
    <dbReference type="NCBI Taxonomy" id="626887"/>
    <lineage>
        <taxon>Bacteria</taxon>
        <taxon>Pseudomonadati</taxon>
        <taxon>Pseudomonadota</taxon>
        <taxon>Gammaproteobacteria</taxon>
        <taxon>Pseudomonadales</taxon>
        <taxon>Marinobacteraceae</taxon>
        <taxon>Marinobacter</taxon>
    </lineage>
</organism>